<dbReference type="Proteomes" id="UP000000740">
    <property type="component" value="Chromosome 1"/>
</dbReference>
<protein>
    <submittedName>
        <fullName evidence="1">Uncharacterized protein</fullName>
    </submittedName>
</protein>
<accession>B9LSH4</accession>
<dbReference type="HOGENOM" id="CLU_1021606_0_0_2"/>
<dbReference type="GeneID" id="58556474"/>
<sequence>MDATDTHHDWTPDQLTLHVGDEERLFDRARRRSQPTELVVSPVELHQRNIQRRLREARLPKDAFRFADPVGICVRVLETAGRPTAAVDRVDRLSLIRSILEAGGSDEPTTLSLPTGAAPGDPQRIEQIRTDVEAITNFHPDRLAAWGETADKIDEPIDDEAETILETGLGAERELRERTTKAVSETALLRRATRSITATNGSAWAEAFPEIERLTLLGLSSLSAPHTDLVHGLLAATSLTVHVHFREGTGEYLRGRVPDLLAITDPGTEAFE</sequence>
<dbReference type="EMBL" id="CP001365">
    <property type="protein sequence ID" value="ACM57921.1"/>
    <property type="molecule type" value="Genomic_DNA"/>
</dbReference>
<keyword evidence="2" id="KW-1185">Reference proteome</keyword>
<reference evidence="1 2" key="1">
    <citation type="journal article" date="2016" name="Stand. Genomic Sci.">
        <title>Complete genome sequence of the Antarctic Halorubrum lacusprofundi type strain ACAM 34.</title>
        <authorList>
            <person name="Anderson I.J."/>
            <person name="DasSarma P."/>
            <person name="Lucas S."/>
            <person name="Copeland A."/>
            <person name="Lapidus A."/>
            <person name="Del Rio T.G."/>
            <person name="Tice H."/>
            <person name="Dalin E."/>
            <person name="Bruce D.C."/>
            <person name="Goodwin L."/>
            <person name="Pitluck S."/>
            <person name="Sims D."/>
            <person name="Brettin T.S."/>
            <person name="Detter J.C."/>
            <person name="Han C.S."/>
            <person name="Larimer F."/>
            <person name="Hauser L."/>
            <person name="Land M."/>
            <person name="Ivanova N."/>
            <person name="Richardson P."/>
            <person name="Cavicchioli R."/>
            <person name="DasSarma S."/>
            <person name="Woese C.R."/>
            <person name="Kyrpides N.C."/>
        </authorList>
    </citation>
    <scope>NUCLEOTIDE SEQUENCE [LARGE SCALE GENOMIC DNA]</scope>
    <source>
        <strain evidence="2">ATCC 49239 / DSM 5036 / JCM 8891 / ACAM 34</strain>
    </source>
</reference>
<gene>
    <name evidence="1" type="ordered locus">Hlac_2345</name>
</gene>
<organism evidence="1 2">
    <name type="scientific">Halorubrum lacusprofundi (strain ATCC 49239 / DSM 5036 / JCM 8891 / ACAM 34)</name>
    <dbReference type="NCBI Taxonomy" id="416348"/>
    <lineage>
        <taxon>Archaea</taxon>
        <taxon>Methanobacteriati</taxon>
        <taxon>Methanobacteriota</taxon>
        <taxon>Stenosarchaea group</taxon>
        <taxon>Halobacteria</taxon>
        <taxon>Halobacteriales</taxon>
        <taxon>Haloferacaceae</taxon>
        <taxon>Halorubrum</taxon>
    </lineage>
</organism>
<dbReference type="eggNOG" id="arCOG08967">
    <property type="taxonomic scope" value="Archaea"/>
</dbReference>
<proteinExistence type="predicted"/>
<name>B9LSH4_HALLT</name>
<evidence type="ECO:0000313" key="1">
    <source>
        <dbReference type="EMBL" id="ACM57921.1"/>
    </source>
</evidence>
<evidence type="ECO:0000313" key="2">
    <source>
        <dbReference type="Proteomes" id="UP000000740"/>
    </source>
</evidence>
<dbReference type="RefSeq" id="WP_015911041.1">
    <property type="nucleotide sequence ID" value="NC_012029.1"/>
</dbReference>
<dbReference type="KEGG" id="hla:Hlac_2345"/>
<dbReference type="AlphaFoldDB" id="B9LSH4"/>
<dbReference type="Pfam" id="PF26510">
    <property type="entry name" value="Halo_UvrD_like"/>
    <property type="match status" value="1"/>
</dbReference>
<dbReference type="InterPro" id="IPR058819">
    <property type="entry name" value="UvrD_dom-like"/>
</dbReference>